<dbReference type="Proteomes" id="UP001219525">
    <property type="component" value="Unassembled WGS sequence"/>
</dbReference>
<name>A0AAD6ULD8_9AGAR</name>
<proteinExistence type="predicted"/>
<evidence type="ECO:0000256" key="1">
    <source>
        <dbReference type="SAM" id="MobiDB-lite"/>
    </source>
</evidence>
<accession>A0AAD6ULD8</accession>
<evidence type="ECO:0000313" key="3">
    <source>
        <dbReference type="Proteomes" id="UP001219525"/>
    </source>
</evidence>
<feature type="region of interest" description="Disordered" evidence="1">
    <location>
        <begin position="198"/>
        <end position="259"/>
    </location>
</feature>
<organism evidence="2 3">
    <name type="scientific">Mycena pura</name>
    <dbReference type="NCBI Taxonomy" id="153505"/>
    <lineage>
        <taxon>Eukaryota</taxon>
        <taxon>Fungi</taxon>
        <taxon>Dikarya</taxon>
        <taxon>Basidiomycota</taxon>
        <taxon>Agaricomycotina</taxon>
        <taxon>Agaricomycetes</taxon>
        <taxon>Agaricomycetidae</taxon>
        <taxon>Agaricales</taxon>
        <taxon>Marasmiineae</taxon>
        <taxon>Mycenaceae</taxon>
        <taxon>Mycena</taxon>
    </lineage>
</organism>
<keyword evidence="3" id="KW-1185">Reference proteome</keyword>
<reference evidence="2" key="1">
    <citation type="submission" date="2023-03" db="EMBL/GenBank/DDBJ databases">
        <title>Massive genome expansion in bonnet fungi (Mycena s.s.) driven by repeated elements and novel gene families across ecological guilds.</title>
        <authorList>
            <consortium name="Lawrence Berkeley National Laboratory"/>
            <person name="Harder C.B."/>
            <person name="Miyauchi S."/>
            <person name="Viragh M."/>
            <person name="Kuo A."/>
            <person name="Thoen E."/>
            <person name="Andreopoulos B."/>
            <person name="Lu D."/>
            <person name="Skrede I."/>
            <person name="Drula E."/>
            <person name="Henrissat B."/>
            <person name="Morin E."/>
            <person name="Kohler A."/>
            <person name="Barry K."/>
            <person name="LaButti K."/>
            <person name="Morin E."/>
            <person name="Salamov A."/>
            <person name="Lipzen A."/>
            <person name="Mereny Z."/>
            <person name="Hegedus B."/>
            <person name="Baldrian P."/>
            <person name="Stursova M."/>
            <person name="Weitz H."/>
            <person name="Taylor A."/>
            <person name="Grigoriev I.V."/>
            <person name="Nagy L.G."/>
            <person name="Martin F."/>
            <person name="Kauserud H."/>
        </authorList>
    </citation>
    <scope>NUCLEOTIDE SEQUENCE</scope>
    <source>
        <strain evidence="2">9144</strain>
    </source>
</reference>
<sequence>MANLKYNNKNGATYLEFAGAENLSADIGRPSSDIGKQSADIGGLMAARSARHISKFQHALPLHARPNHTLDRIHDPDPPAARFKVKIFHVPFLHFAQAISPTQVELNQICKIVSAANQSRTRARAIRRTETNTRGHEPHGAPTTAPATAQLLKPREAALRMADFEDDAPVVQDNFQSGQGYELETKGGVESVDVGVGGRAGVGGDDVRGVGTSPDDDACAGNGKRAAGGGRGSRTTSGGRAARGGGAQSGGPARTRKRAAVALVEDGGEV</sequence>
<evidence type="ECO:0000313" key="2">
    <source>
        <dbReference type="EMBL" id="KAJ7189807.1"/>
    </source>
</evidence>
<gene>
    <name evidence="2" type="ORF">GGX14DRAFT_408511</name>
</gene>
<comment type="caution">
    <text evidence="2">The sequence shown here is derived from an EMBL/GenBank/DDBJ whole genome shotgun (WGS) entry which is preliminary data.</text>
</comment>
<dbReference type="EMBL" id="JARJCW010000165">
    <property type="protein sequence ID" value="KAJ7189807.1"/>
    <property type="molecule type" value="Genomic_DNA"/>
</dbReference>
<feature type="non-terminal residue" evidence="2">
    <location>
        <position position="1"/>
    </location>
</feature>
<protein>
    <submittedName>
        <fullName evidence="2">Uncharacterized protein</fullName>
    </submittedName>
</protein>
<dbReference type="AlphaFoldDB" id="A0AAD6ULD8"/>